<gene>
    <name evidence="1" type="ORF">B0H15DRAFT_444136</name>
</gene>
<dbReference type="EMBL" id="JARJCN010000047">
    <property type="protein sequence ID" value="KAJ7082062.1"/>
    <property type="molecule type" value="Genomic_DNA"/>
</dbReference>
<evidence type="ECO:0000313" key="1">
    <source>
        <dbReference type="EMBL" id="KAJ7082062.1"/>
    </source>
</evidence>
<reference evidence="1" key="1">
    <citation type="submission" date="2023-03" db="EMBL/GenBank/DDBJ databases">
        <title>Massive genome expansion in bonnet fungi (Mycena s.s.) driven by repeated elements and novel gene families across ecological guilds.</title>
        <authorList>
            <consortium name="Lawrence Berkeley National Laboratory"/>
            <person name="Harder C.B."/>
            <person name="Miyauchi S."/>
            <person name="Viragh M."/>
            <person name="Kuo A."/>
            <person name="Thoen E."/>
            <person name="Andreopoulos B."/>
            <person name="Lu D."/>
            <person name="Skrede I."/>
            <person name="Drula E."/>
            <person name="Henrissat B."/>
            <person name="Morin E."/>
            <person name="Kohler A."/>
            <person name="Barry K."/>
            <person name="LaButti K."/>
            <person name="Morin E."/>
            <person name="Salamov A."/>
            <person name="Lipzen A."/>
            <person name="Mereny Z."/>
            <person name="Hegedus B."/>
            <person name="Baldrian P."/>
            <person name="Stursova M."/>
            <person name="Weitz H."/>
            <person name="Taylor A."/>
            <person name="Grigoriev I.V."/>
            <person name="Nagy L.G."/>
            <person name="Martin F."/>
            <person name="Kauserud H."/>
        </authorList>
    </citation>
    <scope>NUCLEOTIDE SEQUENCE</scope>
    <source>
        <strain evidence="1">CBHHK173m</strain>
    </source>
</reference>
<name>A0AAD6TWH4_9AGAR</name>
<proteinExistence type="predicted"/>
<evidence type="ECO:0000313" key="2">
    <source>
        <dbReference type="Proteomes" id="UP001222325"/>
    </source>
</evidence>
<organism evidence="1 2">
    <name type="scientific">Mycena belliarum</name>
    <dbReference type="NCBI Taxonomy" id="1033014"/>
    <lineage>
        <taxon>Eukaryota</taxon>
        <taxon>Fungi</taxon>
        <taxon>Dikarya</taxon>
        <taxon>Basidiomycota</taxon>
        <taxon>Agaricomycotina</taxon>
        <taxon>Agaricomycetes</taxon>
        <taxon>Agaricomycetidae</taxon>
        <taxon>Agaricales</taxon>
        <taxon>Marasmiineae</taxon>
        <taxon>Mycenaceae</taxon>
        <taxon>Mycena</taxon>
    </lineage>
</organism>
<dbReference type="AlphaFoldDB" id="A0AAD6TWH4"/>
<protein>
    <submittedName>
        <fullName evidence="1">Uncharacterized protein</fullName>
    </submittedName>
</protein>
<accession>A0AAD6TWH4</accession>
<sequence length="162" mass="17734">MLLVPSSFLSVVLSRECKCFLAPRPTGTQICAMFPGGAHGPPHLPMAHNNINVFPLTGSEHLARRGLFPQVCAYPASLLEYERLLACEKKNHGSCRRPSGGVEPPPLPWLAQAKLRGSENPAPRGLLLCRGLDEYTLNRISMVRASSLGIPCPRSFFQFVNI</sequence>
<comment type="caution">
    <text evidence="1">The sequence shown here is derived from an EMBL/GenBank/DDBJ whole genome shotgun (WGS) entry which is preliminary data.</text>
</comment>
<dbReference type="Proteomes" id="UP001222325">
    <property type="component" value="Unassembled WGS sequence"/>
</dbReference>
<keyword evidence="2" id="KW-1185">Reference proteome</keyword>